<feature type="compositionally biased region" description="Pro residues" evidence="3">
    <location>
        <begin position="166"/>
        <end position="178"/>
    </location>
</feature>
<dbReference type="EnsemblProtists" id="EOD21525">
    <property type="protein sequence ID" value="EOD21525"/>
    <property type="gene ID" value="EMIHUDRAFT_469777"/>
</dbReference>
<dbReference type="PROSITE" id="PS51125">
    <property type="entry name" value="NHL"/>
    <property type="match status" value="1"/>
</dbReference>
<accession>A0A0D3JDE0</accession>
<dbReference type="SUPFAM" id="SSF81383">
    <property type="entry name" value="F-box domain"/>
    <property type="match status" value="1"/>
</dbReference>
<dbReference type="InterPro" id="IPR036047">
    <property type="entry name" value="F-box-like_dom_sf"/>
</dbReference>
<feature type="region of interest" description="Disordered" evidence="3">
    <location>
        <begin position="155"/>
        <end position="182"/>
    </location>
</feature>
<dbReference type="HOGENOM" id="CLU_464984_0_0_1"/>
<protein>
    <recommendedName>
        <fullName evidence="6">F-box domain-containing protein</fullName>
    </recommendedName>
</protein>
<feature type="compositionally biased region" description="Low complexity" evidence="3">
    <location>
        <begin position="209"/>
        <end position="230"/>
    </location>
</feature>
<keyword evidence="1" id="KW-0677">Repeat</keyword>
<dbReference type="Gene3D" id="2.120.10.30">
    <property type="entry name" value="TolB, C-terminal domain"/>
    <property type="match status" value="1"/>
</dbReference>
<dbReference type="InterPro" id="IPR011042">
    <property type="entry name" value="6-blade_b-propeller_TolB-like"/>
</dbReference>
<dbReference type="Proteomes" id="UP000013827">
    <property type="component" value="Unassembled WGS sequence"/>
</dbReference>
<dbReference type="SUPFAM" id="SSF101898">
    <property type="entry name" value="NHL repeat"/>
    <property type="match status" value="1"/>
</dbReference>
<organism evidence="4 5">
    <name type="scientific">Emiliania huxleyi (strain CCMP1516)</name>
    <dbReference type="NCBI Taxonomy" id="280463"/>
    <lineage>
        <taxon>Eukaryota</taxon>
        <taxon>Haptista</taxon>
        <taxon>Haptophyta</taxon>
        <taxon>Prymnesiophyceae</taxon>
        <taxon>Isochrysidales</taxon>
        <taxon>Noelaerhabdaceae</taxon>
        <taxon>Emiliania</taxon>
    </lineage>
</organism>
<dbReference type="GeneID" id="17267070"/>
<dbReference type="InterPro" id="IPR001258">
    <property type="entry name" value="NHL_repeat"/>
</dbReference>
<sequence>MTGGSSSTDPPSGSKDHPPEDAPRRHIPWRRRDIFRPGAQTKHLRKHVEAGLNFAPPPLSAHEELCRYAAIGLPNITYNKQITIALSQRSMGRPELLAWLKQEHPEYAKPYPGYHAGFVPFDNLLTALKEGVDAGNLQLTDSKYSLAAPWDPWSPSSHLDPSAARPQPPPRADPPPAQPRAMRRSVVEVFWQSVAAMTGAPSALGTGGEASTSSSAPTSAPSSSLAAASPPSSPPDLEEELGEDLLLRVIELCGLRAALQCAAVSKRWRGLVVGLLDRWRLLRWEGAVAWPHSKPPGPPNDRADGADGADGAEAVGAAPAAAMAGLAVADAAAAAAGASSSSPPHNGTCGTIQWQVPEEFKPDNLTYVQLQPGAGQPWGEETPTTRQWELQPTEDRIPSQWELQPTEDRIPRGGTLWACYRSAHRIAAFDAAEMCARGGRTGVSAAGKPRVGTAPARFSFGGNDEEGTIPPFPADEWHSRVMASRRKRGALSSPCAFTVSERRVYVCDRENHRISVFSADDGAYRHCFSTFGDAPGCAFTPEGESRAILCPPGGKQPMLRGLCVGPRGRIYAADRCNDLIHLIQLRR</sequence>
<feature type="region of interest" description="Disordered" evidence="3">
    <location>
        <begin position="1"/>
        <end position="30"/>
    </location>
</feature>
<dbReference type="PaxDb" id="2903-EOD21525"/>
<feature type="compositionally biased region" description="Low complexity" evidence="3">
    <location>
        <begin position="1"/>
        <end position="13"/>
    </location>
</feature>
<evidence type="ECO:0000313" key="4">
    <source>
        <dbReference type="EnsemblProtists" id="EOD21525"/>
    </source>
</evidence>
<evidence type="ECO:0000256" key="3">
    <source>
        <dbReference type="SAM" id="MobiDB-lite"/>
    </source>
</evidence>
<dbReference type="KEGG" id="ehx:EMIHUDRAFT_469777"/>
<reference evidence="4" key="2">
    <citation type="submission" date="2024-10" db="UniProtKB">
        <authorList>
            <consortium name="EnsemblProtists"/>
        </authorList>
    </citation>
    <scope>IDENTIFICATION</scope>
</reference>
<dbReference type="Pfam" id="PF01436">
    <property type="entry name" value="NHL"/>
    <property type="match status" value="1"/>
</dbReference>
<reference evidence="5" key="1">
    <citation type="journal article" date="2013" name="Nature">
        <title>Pan genome of the phytoplankton Emiliania underpins its global distribution.</title>
        <authorList>
            <person name="Read B.A."/>
            <person name="Kegel J."/>
            <person name="Klute M.J."/>
            <person name="Kuo A."/>
            <person name="Lefebvre S.C."/>
            <person name="Maumus F."/>
            <person name="Mayer C."/>
            <person name="Miller J."/>
            <person name="Monier A."/>
            <person name="Salamov A."/>
            <person name="Young J."/>
            <person name="Aguilar M."/>
            <person name="Claverie J.M."/>
            <person name="Frickenhaus S."/>
            <person name="Gonzalez K."/>
            <person name="Herman E.K."/>
            <person name="Lin Y.C."/>
            <person name="Napier J."/>
            <person name="Ogata H."/>
            <person name="Sarno A.F."/>
            <person name="Shmutz J."/>
            <person name="Schroeder D."/>
            <person name="de Vargas C."/>
            <person name="Verret F."/>
            <person name="von Dassow P."/>
            <person name="Valentin K."/>
            <person name="Van de Peer Y."/>
            <person name="Wheeler G."/>
            <person name="Dacks J.B."/>
            <person name="Delwiche C.F."/>
            <person name="Dyhrman S.T."/>
            <person name="Glockner G."/>
            <person name="John U."/>
            <person name="Richards T."/>
            <person name="Worden A.Z."/>
            <person name="Zhang X."/>
            <person name="Grigoriev I.V."/>
            <person name="Allen A.E."/>
            <person name="Bidle K."/>
            <person name="Borodovsky M."/>
            <person name="Bowler C."/>
            <person name="Brownlee C."/>
            <person name="Cock J.M."/>
            <person name="Elias M."/>
            <person name="Gladyshev V.N."/>
            <person name="Groth M."/>
            <person name="Guda C."/>
            <person name="Hadaegh A."/>
            <person name="Iglesias-Rodriguez M.D."/>
            <person name="Jenkins J."/>
            <person name="Jones B.M."/>
            <person name="Lawson T."/>
            <person name="Leese F."/>
            <person name="Lindquist E."/>
            <person name="Lobanov A."/>
            <person name="Lomsadze A."/>
            <person name="Malik S.B."/>
            <person name="Marsh M.E."/>
            <person name="Mackinder L."/>
            <person name="Mock T."/>
            <person name="Mueller-Roeber B."/>
            <person name="Pagarete A."/>
            <person name="Parker M."/>
            <person name="Probert I."/>
            <person name="Quesneville H."/>
            <person name="Raines C."/>
            <person name="Rensing S.A."/>
            <person name="Riano-Pachon D.M."/>
            <person name="Richier S."/>
            <person name="Rokitta S."/>
            <person name="Shiraiwa Y."/>
            <person name="Soanes D.M."/>
            <person name="van der Giezen M."/>
            <person name="Wahlund T.M."/>
            <person name="Williams B."/>
            <person name="Wilson W."/>
            <person name="Wolfe G."/>
            <person name="Wurch L.L."/>
        </authorList>
    </citation>
    <scope>NUCLEOTIDE SEQUENCE</scope>
</reference>
<feature type="region of interest" description="Disordered" evidence="3">
    <location>
        <begin position="202"/>
        <end position="239"/>
    </location>
</feature>
<name>A0A0D3JDE0_EMIH1</name>
<dbReference type="RefSeq" id="XP_005773954.1">
    <property type="nucleotide sequence ID" value="XM_005773897.1"/>
</dbReference>
<evidence type="ECO:0000256" key="1">
    <source>
        <dbReference type="ARBA" id="ARBA00022737"/>
    </source>
</evidence>
<keyword evidence="5" id="KW-1185">Reference proteome</keyword>
<proteinExistence type="predicted"/>
<evidence type="ECO:0000313" key="5">
    <source>
        <dbReference type="Proteomes" id="UP000013827"/>
    </source>
</evidence>
<feature type="repeat" description="NHL" evidence="2">
    <location>
        <begin position="500"/>
        <end position="520"/>
    </location>
</feature>
<feature type="region of interest" description="Disordered" evidence="3">
    <location>
        <begin position="373"/>
        <end position="393"/>
    </location>
</feature>
<dbReference type="AlphaFoldDB" id="A0A0D3JDE0"/>
<evidence type="ECO:0008006" key="6">
    <source>
        <dbReference type="Google" id="ProtNLM"/>
    </source>
</evidence>
<evidence type="ECO:0000256" key="2">
    <source>
        <dbReference type="PROSITE-ProRule" id="PRU00504"/>
    </source>
</evidence>
<feature type="compositionally biased region" description="Basic and acidic residues" evidence="3">
    <location>
        <begin position="14"/>
        <end position="30"/>
    </location>
</feature>
<feature type="region of interest" description="Disordered" evidence="3">
    <location>
        <begin position="291"/>
        <end position="311"/>
    </location>
</feature>